<dbReference type="Gene3D" id="1.10.730.10">
    <property type="entry name" value="Isoleucyl-tRNA Synthetase, Domain 1"/>
    <property type="match status" value="1"/>
</dbReference>
<keyword evidence="6" id="KW-0030">Aminoacyl-tRNA synthetase</keyword>
<dbReference type="Proteomes" id="UP000677228">
    <property type="component" value="Unassembled WGS sequence"/>
</dbReference>
<dbReference type="Gene3D" id="1.10.287.380">
    <property type="entry name" value="Valyl-tRNA synthetase, C-terminal domain"/>
    <property type="match status" value="1"/>
</dbReference>
<dbReference type="InterPro" id="IPR013155">
    <property type="entry name" value="M/V/L/I-tRNA-synth_anticd-bd"/>
</dbReference>
<evidence type="ECO:0000256" key="4">
    <source>
        <dbReference type="ARBA" id="ARBA00022840"/>
    </source>
</evidence>
<dbReference type="EMBL" id="CAJOBA010001970">
    <property type="protein sequence ID" value="CAF3623112.1"/>
    <property type="molecule type" value="Genomic_DNA"/>
</dbReference>
<keyword evidence="3" id="KW-0547">Nucleotide-binding</keyword>
<comment type="catalytic activity">
    <reaction evidence="8">
        <text>tRNA(Val) + L-valine + ATP = L-valyl-tRNA(Val) + AMP + diphosphate</text>
        <dbReference type="Rhea" id="RHEA:10704"/>
        <dbReference type="Rhea" id="RHEA-COMP:9672"/>
        <dbReference type="Rhea" id="RHEA-COMP:9708"/>
        <dbReference type="ChEBI" id="CHEBI:30616"/>
        <dbReference type="ChEBI" id="CHEBI:33019"/>
        <dbReference type="ChEBI" id="CHEBI:57762"/>
        <dbReference type="ChEBI" id="CHEBI:78442"/>
        <dbReference type="ChEBI" id="CHEBI:78537"/>
        <dbReference type="ChEBI" id="CHEBI:456215"/>
        <dbReference type="EC" id="6.1.1.9"/>
    </reaction>
</comment>
<feature type="domain" description="Valyl-tRNA synthetase tRNA-binding arm" evidence="10">
    <location>
        <begin position="177"/>
        <end position="237"/>
    </location>
</feature>
<dbReference type="InterPro" id="IPR010978">
    <property type="entry name" value="tRNA-bd_arm"/>
</dbReference>
<organism evidence="11 13">
    <name type="scientific">Didymodactylos carnosus</name>
    <dbReference type="NCBI Taxonomy" id="1234261"/>
    <lineage>
        <taxon>Eukaryota</taxon>
        <taxon>Metazoa</taxon>
        <taxon>Spiralia</taxon>
        <taxon>Gnathifera</taxon>
        <taxon>Rotifera</taxon>
        <taxon>Eurotatoria</taxon>
        <taxon>Bdelloidea</taxon>
        <taxon>Philodinida</taxon>
        <taxon>Philodinidae</taxon>
        <taxon>Didymodactylos</taxon>
    </lineage>
</organism>
<evidence type="ECO:0000313" key="11">
    <source>
        <dbReference type="EMBL" id="CAF0838225.1"/>
    </source>
</evidence>
<dbReference type="Proteomes" id="UP000682733">
    <property type="component" value="Unassembled WGS sequence"/>
</dbReference>
<dbReference type="GO" id="GO:0005524">
    <property type="term" value="F:ATP binding"/>
    <property type="evidence" value="ECO:0007669"/>
    <property type="project" value="UniProtKB-KW"/>
</dbReference>
<dbReference type="InterPro" id="IPR009080">
    <property type="entry name" value="tRNAsynth_Ia_anticodon-bd"/>
</dbReference>
<feature type="domain" description="Methionyl/Valyl/Leucyl/Isoleucyl-tRNA synthetase anticodon-binding" evidence="9">
    <location>
        <begin position="43"/>
        <end position="136"/>
    </location>
</feature>
<proteinExistence type="predicted"/>
<evidence type="ECO:0000256" key="8">
    <source>
        <dbReference type="ARBA" id="ARBA00047552"/>
    </source>
</evidence>
<dbReference type="PANTHER" id="PTHR11946:SF93">
    <property type="entry name" value="VALINE--TRNA LIGASE, CHLOROPLASTIC_MITOCHONDRIAL 2"/>
    <property type="match status" value="1"/>
</dbReference>
<name>A0A8S2CYW8_9BILA</name>
<evidence type="ECO:0000313" key="12">
    <source>
        <dbReference type="EMBL" id="CAF3623112.1"/>
    </source>
</evidence>
<keyword evidence="2" id="KW-0436">Ligase</keyword>
<keyword evidence="4" id="KW-0067">ATP-binding</keyword>
<keyword evidence="5" id="KW-0648">Protein biosynthesis</keyword>
<reference evidence="11" key="1">
    <citation type="submission" date="2021-02" db="EMBL/GenBank/DDBJ databases">
        <authorList>
            <person name="Nowell W R."/>
        </authorList>
    </citation>
    <scope>NUCLEOTIDE SEQUENCE</scope>
</reference>
<evidence type="ECO:0000256" key="2">
    <source>
        <dbReference type="ARBA" id="ARBA00022598"/>
    </source>
</evidence>
<dbReference type="PANTHER" id="PTHR11946">
    <property type="entry name" value="VALYL-TRNA SYNTHETASES"/>
    <property type="match status" value="1"/>
</dbReference>
<dbReference type="Pfam" id="PF10458">
    <property type="entry name" value="Val_tRNA-synt_C"/>
    <property type="match status" value="1"/>
</dbReference>
<evidence type="ECO:0000259" key="10">
    <source>
        <dbReference type="Pfam" id="PF10458"/>
    </source>
</evidence>
<evidence type="ECO:0000256" key="6">
    <source>
        <dbReference type="ARBA" id="ARBA00023146"/>
    </source>
</evidence>
<comment type="caution">
    <text evidence="11">The sequence shown here is derived from an EMBL/GenBank/DDBJ whole genome shotgun (WGS) entry which is preliminary data.</text>
</comment>
<evidence type="ECO:0000256" key="1">
    <source>
        <dbReference type="ARBA" id="ARBA00013169"/>
    </source>
</evidence>
<dbReference type="EC" id="6.1.1.9" evidence="1"/>
<gene>
    <name evidence="11" type="ORF">OVA965_LOCUS6506</name>
    <name evidence="12" type="ORF">TMI583_LOCUS6502</name>
</gene>
<accession>A0A8S2CYW8</accession>
<dbReference type="SUPFAM" id="SSF46589">
    <property type="entry name" value="tRNA-binding arm"/>
    <property type="match status" value="1"/>
</dbReference>
<evidence type="ECO:0000256" key="7">
    <source>
        <dbReference type="ARBA" id="ARBA00029936"/>
    </source>
</evidence>
<evidence type="ECO:0000313" key="13">
    <source>
        <dbReference type="Proteomes" id="UP000677228"/>
    </source>
</evidence>
<dbReference type="InterPro" id="IPR002303">
    <property type="entry name" value="Valyl-tRNA_ligase"/>
</dbReference>
<dbReference type="AlphaFoldDB" id="A0A8S2CYW8"/>
<protein>
    <recommendedName>
        <fullName evidence="1">valine--tRNA ligase</fullName>
        <ecNumber evidence="1">6.1.1.9</ecNumber>
    </recommendedName>
    <alternativeName>
        <fullName evidence="7">Valyl-tRNA synthetase</fullName>
    </alternativeName>
</protein>
<evidence type="ECO:0000256" key="5">
    <source>
        <dbReference type="ARBA" id="ARBA00022917"/>
    </source>
</evidence>
<sequence length="496" mass="55605">MTAQPINDQTLPKLQLDHSRWLVKKIGMLSIQVSRLLDRHALISKHDLKNKESANESSAVLYYALRALLVMLHPFIPFVTEKLYSLLPNAFKQIQEERWPTPIKVSNERYTALGIELIEQIRKIRAERNLAFAHPLFLLITYSPRSLTSVQRVGLNALLKTGVQLMVRVPTVDRRVEIERIERKLKVIAEQLIRSNGLLDNPTFMNKAPKTKIEEEQKRKIDYEAEHHALSTVLSQLPLMASARPTAITQISFQLTFLVSLMLSLLIGEQKQTSGFIQSIELLAQLNLVIRVRAPVALGHALYVGGAMLITHPEMLYVGWPIIRAMTILLNASASLNHDRIAKVAGIGENDTLTVLAFSAELPATLASAPAIDMFGNHAWIAITGCRFLIEGEAVRNDLRIVALIPDEVLDQCIFITEGTELTTTPILITRFLTKAKIIDLNLTPTKAQVTSLLKKASVVIDALTLERIEQFRKLRPEQLPIRIEQLALLGSQPIS</sequence>
<dbReference type="Pfam" id="PF08264">
    <property type="entry name" value="Anticodon_1"/>
    <property type="match status" value="1"/>
</dbReference>
<dbReference type="SUPFAM" id="SSF47323">
    <property type="entry name" value="Anticodon-binding domain of a subclass of class I aminoacyl-tRNA synthetases"/>
    <property type="match status" value="1"/>
</dbReference>
<evidence type="ECO:0000259" key="9">
    <source>
        <dbReference type="Pfam" id="PF08264"/>
    </source>
</evidence>
<dbReference type="GO" id="GO:0004832">
    <property type="term" value="F:valine-tRNA ligase activity"/>
    <property type="evidence" value="ECO:0007669"/>
    <property type="project" value="UniProtKB-EC"/>
</dbReference>
<dbReference type="GO" id="GO:0005829">
    <property type="term" value="C:cytosol"/>
    <property type="evidence" value="ECO:0007669"/>
    <property type="project" value="TreeGrafter"/>
</dbReference>
<dbReference type="EMBL" id="CAJNOK010001970">
    <property type="protein sequence ID" value="CAF0838225.1"/>
    <property type="molecule type" value="Genomic_DNA"/>
</dbReference>
<dbReference type="GO" id="GO:0006438">
    <property type="term" value="P:valyl-tRNA aminoacylation"/>
    <property type="evidence" value="ECO:0007669"/>
    <property type="project" value="InterPro"/>
</dbReference>
<dbReference type="InterPro" id="IPR019499">
    <property type="entry name" value="Val-tRNA_synth_tRNA-bd"/>
</dbReference>
<dbReference type="InterPro" id="IPR037118">
    <property type="entry name" value="Val-tRNA_synth_C_sf"/>
</dbReference>
<evidence type="ECO:0000256" key="3">
    <source>
        <dbReference type="ARBA" id="ARBA00022741"/>
    </source>
</evidence>